<dbReference type="PANTHER" id="PTHR37307">
    <property type="entry name" value="CELL DIVISION PROTEIN WHIA-RELATED"/>
    <property type="match status" value="1"/>
</dbReference>
<evidence type="ECO:0000256" key="3">
    <source>
        <dbReference type="ARBA" id="ARBA00023306"/>
    </source>
</evidence>
<keyword evidence="1 4" id="KW-0132">Cell division</keyword>
<dbReference type="InterPro" id="IPR039518">
    <property type="entry name" value="WhiA_LAGLIDADG_dom"/>
</dbReference>
<evidence type="ECO:0000259" key="5">
    <source>
        <dbReference type="Pfam" id="PF02650"/>
    </source>
</evidence>
<dbReference type="Gene3D" id="3.10.28.10">
    <property type="entry name" value="Homing endonucleases"/>
    <property type="match status" value="1"/>
</dbReference>
<dbReference type="Pfam" id="PF10298">
    <property type="entry name" value="WhiA_N"/>
    <property type="match status" value="1"/>
</dbReference>
<dbReference type="EMBL" id="LR215050">
    <property type="protein sequence ID" value="VEU83104.1"/>
    <property type="molecule type" value="Genomic_DNA"/>
</dbReference>
<feature type="domain" description="WhiA LAGLIDADG-like" evidence="7">
    <location>
        <begin position="121"/>
        <end position="212"/>
    </location>
</feature>
<dbReference type="GO" id="GO:0051301">
    <property type="term" value="P:cell division"/>
    <property type="evidence" value="ECO:0007669"/>
    <property type="project" value="UniProtKB-UniRule"/>
</dbReference>
<dbReference type="Pfam" id="PF14527">
    <property type="entry name" value="LAGLIDADG_WhiA"/>
    <property type="match status" value="1"/>
</dbReference>
<dbReference type="HAMAP" id="MF_01420">
    <property type="entry name" value="HTH_type_WhiA"/>
    <property type="match status" value="1"/>
</dbReference>
<dbReference type="KEGG" id="ahk:NCTC10172_01154"/>
<dbReference type="SUPFAM" id="SSF55608">
    <property type="entry name" value="Homing endonucleases"/>
    <property type="match status" value="1"/>
</dbReference>
<evidence type="ECO:0000259" key="6">
    <source>
        <dbReference type="Pfam" id="PF10298"/>
    </source>
</evidence>
<keyword evidence="3 4" id="KW-0131">Cell cycle</keyword>
<reference evidence="8 9" key="1">
    <citation type="submission" date="2019-01" db="EMBL/GenBank/DDBJ databases">
        <authorList>
            <consortium name="Pathogen Informatics"/>
        </authorList>
    </citation>
    <scope>NUCLEOTIDE SEQUENCE [LARGE SCALE GENOMIC DNA]</scope>
    <source>
        <strain evidence="8 9">NCTC10172</strain>
    </source>
</reference>
<protein>
    <recommendedName>
        <fullName evidence="4">Probable cell division protein WhiA</fullName>
    </recommendedName>
</protein>
<keyword evidence="2 4" id="KW-0238">DNA-binding</keyword>
<accession>A0A449BKZ5</accession>
<dbReference type="InterPro" id="IPR018478">
    <property type="entry name" value="Sporu_reg_WhiA_N_dom"/>
</dbReference>
<dbReference type="Proteomes" id="UP000290909">
    <property type="component" value="Chromosome"/>
</dbReference>
<dbReference type="AlphaFoldDB" id="A0A449BKZ5"/>
<sequence length="316" mass="36433">MSFAKLVKEELTKIQEPKDVSLAELAAMIELGTEFSISNGQKALWFKSNNTNVARRFLSLLKQLYKVENTLLTKQQSNFRKGMQIQLGITESLEEIISEHGIFSDSDDKDLILQTSEAKCAYLRGAFLTSGSVNDPKTAEYHLEIYAENKNVILRIQRLMNDLDLNAKITTRRKGLICYLKDASSIEDFLRYIGASETVFEFEDIRIKRDFNNSINRVLNCEIANEKKTLMAANAQLDDIMIVEKNFSNLNVKLKQAIYIRKENPDVSLNELVDVFEKMYKEKITKSGLNHRYKKIKELADEVRSNNVWLNRLEQI</sequence>
<keyword evidence="9" id="KW-1185">Reference proteome</keyword>
<proteinExistence type="inferred from homology"/>
<organism evidence="8 9">
    <name type="scientific">Acholeplasma hippikon</name>
    <dbReference type="NCBI Taxonomy" id="264636"/>
    <lineage>
        <taxon>Bacteria</taxon>
        <taxon>Bacillati</taxon>
        <taxon>Mycoplasmatota</taxon>
        <taxon>Mollicutes</taxon>
        <taxon>Acholeplasmatales</taxon>
        <taxon>Acholeplasmataceae</taxon>
        <taxon>Acholeplasma</taxon>
    </lineage>
</organism>
<evidence type="ECO:0000313" key="9">
    <source>
        <dbReference type="Proteomes" id="UP000290909"/>
    </source>
</evidence>
<evidence type="ECO:0000256" key="2">
    <source>
        <dbReference type="ARBA" id="ARBA00023125"/>
    </source>
</evidence>
<evidence type="ECO:0000256" key="1">
    <source>
        <dbReference type="ARBA" id="ARBA00022618"/>
    </source>
</evidence>
<dbReference type="InterPro" id="IPR027434">
    <property type="entry name" value="Homing_endonucl"/>
</dbReference>
<feature type="domain" description="Sporulation transcription regulator WhiA N-terminal" evidence="6">
    <location>
        <begin position="20"/>
        <end position="102"/>
    </location>
</feature>
<dbReference type="PANTHER" id="PTHR37307:SF1">
    <property type="entry name" value="CELL DIVISION PROTEIN WHIA-RELATED"/>
    <property type="match status" value="1"/>
</dbReference>
<dbReference type="InterPro" id="IPR023054">
    <property type="entry name" value="Sporulation_regulator_WhiA_C"/>
</dbReference>
<evidence type="ECO:0000256" key="4">
    <source>
        <dbReference type="HAMAP-Rule" id="MF_01420"/>
    </source>
</evidence>
<dbReference type="STRING" id="1408416.GCA_000702765_01330"/>
<dbReference type="NCBIfam" id="TIGR00647">
    <property type="entry name" value="DNA_bind_WhiA"/>
    <property type="match status" value="1"/>
</dbReference>
<feature type="domain" description="Sporulation regulator WhiA C-terminal" evidence="5">
    <location>
        <begin position="215"/>
        <end position="300"/>
    </location>
</feature>
<gene>
    <name evidence="4" type="primary">whiA</name>
    <name evidence="8" type="ORF">NCTC10172_01154</name>
</gene>
<evidence type="ECO:0000259" key="7">
    <source>
        <dbReference type="Pfam" id="PF14527"/>
    </source>
</evidence>
<dbReference type="GO" id="GO:0043937">
    <property type="term" value="P:regulation of sporulation"/>
    <property type="evidence" value="ECO:0007669"/>
    <property type="project" value="InterPro"/>
</dbReference>
<dbReference type="InterPro" id="IPR003802">
    <property type="entry name" value="Sporulation_regulator_WhiA"/>
</dbReference>
<comment type="similarity">
    <text evidence="4">Belongs to the WhiA family.</text>
</comment>
<dbReference type="GO" id="GO:0003677">
    <property type="term" value="F:DNA binding"/>
    <property type="evidence" value="ECO:0007669"/>
    <property type="project" value="UniProtKB-UniRule"/>
</dbReference>
<name>A0A449BKZ5_9MOLU</name>
<evidence type="ECO:0000313" key="8">
    <source>
        <dbReference type="EMBL" id="VEU83104.1"/>
    </source>
</evidence>
<comment type="function">
    <text evidence="4">Involved in cell division and chromosome segregation.</text>
</comment>
<dbReference type="Pfam" id="PF02650">
    <property type="entry name" value="HTH_WhiA"/>
    <property type="match status" value="1"/>
</dbReference>